<dbReference type="RefSeq" id="WP_250861296.1">
    <property type="nucleotide sequence ID" value="NZ_JAGSOJ010000005.1"/>
</dbReference>
<name>A0A9J6P891_9CLOT</name>
<protein>
    <submittedName>
        <fullName evidence="1">Uncharacterized protein</fullName>
    </submittedName>
</protein>
<dbReference type="AlphaFoldDB" id="A0A9J6P891"/>
<dbReference type="Gene3D" id="2.60.270.50">
    <property type="match status" value="1"/>
</dbReference>
<reference evidence="1" key="2">
    <citation type="submission" date="2021-04" db="EMBL/GenBank/DDBJ databases">
        <authorList>
            <person name="Dong X."/>
        </authorList>
    </citation>
    <scope>NUCLEOTIDE SEQUENCE</scope>
    <source>
        <strain evidence="1">ZWT</strain>
    </source>
</reference>
<accession>A0A9J6P891</accession>
<comment type="caution">
    <text evidence="1">The sequence shown here is derived from an EMBL/GenBank/DDBJ whole genome shotgun (WGS) entry which is preliminary data.</text>
</comment>
<dbReference type="EMBL" id="JAGSOJ010000005">
    <property type="protein sequence ID" value="MCM1992129.1"/>
    <property type="molecule type" value="Genomic_DNA"/>
</dbReference>
<keyword evidence="2" id="KW-1185">Reference proteome</keyword>
<gene>
    <name evidence="1" type="ORF">KDK92_20605</name>
</gene>
<sequence length="152" mass="17123">MHYNDCYDETFRDINDLFTRESNITIRNNLNTTLMRTNVKLKSGHFRKGTWEEEELPGSIISSGDKTTFSVNNEGISYVNGPEGSVTYTTATPLKGVDNPRIVISWNNPLGTEQSTYVATSYPSELIKHTLYPPVDALDGWNQNIEIVISET</sequence>
<proteinExistence type="predicted"/>
<reference evidence="1" key="1">
    <citation type="journal article" date="2021" name="mSystems">
        <title>Bacteria and Archaea Synergistically Convert Glycine Betaine to Biogenic Methane in the Formosa Cold Seep of the South China Sea.</title>
        <authorList>
            <person name="Li L."/>
            <person name="Zhang W."/>
            <person name="Zhang S."/>
            <person name="Song L."/>
            <person name="Sun Q."/>
            <person name="Zhang H."/>
            <person name="Xiang H."/>
            <person name="Dong X."/>
        </authorList>
    </citation>
    <scope>NUCLEOTIDE SEQUENCE</scope>
    <source>
        <strain evidence="1">ZWT</strain>
    </source>
</reference>
<dbReference type="Proteomes" id="UP001056429">
    <property type="component" value="Unassembled WGS sequence"/>
</dbReference>
<organism evidence="1 2">
    <name type="scientific">Oceanirhabdus seepicola</name>
    <dbReference type="NCBI Taxonomy" id="2828781"/>
    <lineage>
        <taxon>Bacteria</taxon>
        <taxon>Bacillati</taxon>
        <taxon>Bacillota</taxon>
        <taxon>Clostridia</taxon>
        <taxon>Eubacteriales</taxon>
        <taxon>Clostridiaceae</taxon>
        <taxon>Oceanirhabdus</taxon>
    </lineage>
</organism>
<evidence type="ECO:0000313" key="2">
    <source>
        <dbReference type="Proteomes" id="UP001056429"/>
    </source>
</evidence>
<evidence type="ECO:0000313" key="1">
    <source>
        <dbReference type="EMBL" id="MCM1992129.1"/>
    </source>
</evidence>